<evidence type="ECO:0000259" key="8">
    <source>
        <dbReference type="PROSITE" id="PS50850"/>
    </source>
</evidence>
<dbReference type="EMBL" id="HE806318">
    <property type="protein sequence ID" value="CCH59859.1"/>
    <property type="molecule type" value="Genomic_DNA"/>
</dbReference>
<keyword evidence="10" id="KW-1185">Reference proteome</keyword>
<dbReference type="PANTHER" id="PTHR48022">
    <property type="entry name" value="PLASTIDIC GLUCOSE TRANSPORTER 4"/>
    <property type="match status" value="1"/>
</dbReference>
<proteinExistence type="inferred from homology"/>
<gene>
    <name evidence="9" type="primary">TBLA0C00430</name>
    <name evidence="9" type="ORF">TBLA_0C00430</name>
</gene>
<comment type="subcellular location">
    <subcellularLocation>
        <location evidence="1">Membrane</location>
        <topology evidence="1">Multi-pass membrane protein</topology>
    </subcellularLocation>
</comment>
<keyword evidence="4 7" id="KW-0812">Transmembrane</keyword>
<organism evidence="9 10">
    <name type="scientific">Henningerozyma blattae (strain ATCC 34711 / CBS 6284 / DSM 70876 / NBRC 10599 / NRRL Y-10934 / UCD 77-7)</name>
    <name type="common">Yeast</name>
    <name type="synonym">Tetrapisispora blattae</name>
    <dbReference type="NCBI Taxonomy" id="1071380"/>
    <lineage>
        <taxon>Eukaryota</taxon>
        <taxon>Fungi</taxon>
        <taxon>Dikarya</taxon>
        <taxon>Ascomycota</taxon>
        <taxon>Saccharomycotina</taxon>
        <taxon>Saccharomycetes</taxon>
        <taxon>Saccharomycetales</taxon>
        <taxon>Saccharomycetaceae</taxon>
        <taxon>Henningerozyma</taxon>
    </lineage>
</organism>
<dbReference type="GeneID" id="14494828"/>
<dbReference type="OMA" id="ITYICEM"/>
<feature type="transmembrane region" description="Helical" evidence="7">
    <location>
        <begin position="34"/>
        <end position="55"/>
    </location>
</feature>
<feature type="transmembrane region" description="Helical" evidence="7">
    <location>
        <begin position="438"/>
        <end position="460"/>
    </location>
</feature>
<dbReference type="PROSITE" id="PS50850">
    <property type="entry name" value="MFS"/>
    <property type="match status" value="1"/>
</dbReference>
<dbReference type="HOGENOM" id="CLU_001265_30_12_1"/>
<dbReference type="FunCoup" id="I2H0F7">
    <property type="interactions" value="80"/>
</dbReference>
<name>I2H0F7_HENB6</name>
<dbReference type="GO" id="GO:0016020">
    <property type="term" value="C:membrane"/>
    <property type="evidence" value="ECO:0007669"/>
    <property type="project" value="UniProtKB-SubCell"/>
</dbReference>
<feature type="transmembrane region" description="Helical" evidence="7">
    <location>
        <begin position="75"/>
        <end position="94"/>
    </location>
</feature>
<evidence type="ECO:0000256" key="3">
    <source>
        <dbReference type="ARBA" id="ARBA00022448"/>
    </source>
</evidence>
<evidence type="ECO:0000313" key="9">
    <source>
        <dbReference type="EMBL" id="CCH59859.1"/>
    </source>
</evidence>
<dbReference type="eggNOG" id="KOG0254">
    <property type="taxonomic scope" value="Eukaryota"/>
</dbReference>
<evidence type="ECO:0000256" key="5">
    <source>
        <dbReference type="ARBA" id="ARBA00022989"/>
    </source>
</evidence>
<evidence type="ECO:0000256" key="4">
    <source>
        <dbReference type="ARBA" id="ARBA00022692"/>
    </source>
</evidence>
<feature type="transmembrane region" description="Helical" evidence="7">
    <location>
        <begin position="132"/>
        <end position="150"/>
    </location>
</feature>
<feature type="transmembrane region" description="Helical" evidence="7">
    <location>
        <begin position="349"/>
        <end position="374"/>
    </location>
</feature>
<dbReference type="InterPro" id="IPR020846">
    <property type="entry name" value="MFS_dom"/>
</dbReference>
<keyword evidence="3" id="KW-0813">Transport</keyword>
<comment type="similarity">
    <text evidence="2">Belongs to the major facilitator superfamily. Sugar transporter (TC 2.A.1.1) family.</text>
</comment>
<accession>I2H0F7</accession>
<reference evidence="9 10" key="1">
    <citation type="journal article" date="2011" name="Proc. Natl. Acad. Sci. U.S.A.">
        <title>Evolutionary erosion of yeast sex chromosomes by mating-type switching accidents.</title>
        <authorList>
            <person name="Gordon J.L."/>
            <person name="Armisen D."/>
            <person name="Proux-Wera E."/>
            <person name="Oheigeartaigh S.S."/>
            <person name="Byrne K.P."/>
            <person name="Wolfe K.H."/>
        </authorList>
    </citation>
    <scope>NUCLEOTIDE SEQUENCE [LARGE SCALE GENOMIC DNA]</scope>
    <source>
        <strain evidence="10">ATCC 34711 / CBS 6284 / DSM 70876 / NBRC 10599 / NRRL Y-10934 / UCD 77-7</strain>
    </source>
</reference>
<feature type="transmembrane region" description="Helical" evidence="7">
    <location>
        <begin position="466"/>
        <end position="487"/>
    </location>
</feature>
<dbReference type="AlphaFoldDB" id="I2H0F7"/>
<feature type="transmembrane region" description="Helical" evidence="7">
    <location>
        <begin position="394"/>
        <end position="417"/>
    </location>
</feature>
<dbReference type="SUPFAM" id="SSF103473">
    <property type="entry name" value="MFS general substrate transporter"/>
    <property type="match status" value="1"/>
</dbReference>
<dbReference type="PANTHER" id="PTHR48022:SF7">
    <property type="entry name" value="MAJOR FACILITATOR SUPERFAMILY (MFS) PROFILE DOMAIN-CONTAINING PROTEIN-RELATED"/>
    <property type="match status" value="1"/>
</dbReference>
<dbReference type="PROSITE" id="PS00217">
    <property type="entry name" value="SUGAR_TRANSPORT_2"/>
    <property type="match status" value="1"/>
</dbReference>
<dbReference type="Pfam" id="PF00083">
    <property type="entry name" value="Sugar_tr"/>
    <property type="match status" value="1"/>
</dbReference>
<evidence type="ECO:0000256" key="1">
    <source>
        <dbReference type="ARBA" id="ARBA00004141"/>
    </source>
</evidence>
<feature type="domain" description="Major facilitator superfamily (MFS) profile" evidence="8">
    <location>
        <begin position="34"/>
        <end position="490"/>
    </location>
</feature>
<feature type="transmembrane region" description="Helical" evidence="7">
    <location>
        <begin position="106"/>
        <end position="126"/>
    </location>
</feature>
<feature type="transmembrane region" description="Helical" evidence="7">
    <location>
        <begin position="192"/>
        <end position="213"/>
    </location>
</feature>
<dbReference type="Proteomes" id="UP000002866">
    <property type="component" value="Chromosome 3"/>
</dbReference>
<keyword evidence="6 7" id="KW-0472">Membrane</keyword>
<protein>
    <recommendedName>
        <fullName evidence="8">Major facilitator superfamily (MFS) profile domain-containing protein</fullName>
    </recommendedName>
</protein>
<dbReference type="Gene3D" id="1.20.1250.20">
    <property type="entry name" value="MFS general substrate transporter like domains"/>
    <property type="match status" value="1"/>
</dbReference>
<evidence type="ECO:0000313" key="10">
    <source>
        <dbReference type="Proteomes" id="UP000002866"/>
    </source>
</evidence>
<evidence type="ECO:0000256" key="7">
    <source>
        <dbReference type="SAM" id="Phobius"/>
    </source>
</evidence>
<keyword evidence="5 7" id="KW-1133">Transmembrane helix</keyword>
<feature type="transmembrane region" description="Helical" evidence="7">
    <location>
        <begin position="283"/>
        <end position="305"/>
    </location>
</feature>
<dbReference type="KEGG" id="tbl:TBLA_0C00430"/>
<dbReference type="GO" id="GO:0005351">
    <property type="term" value="F:carbohydrate:proton symporter activity"/>
    <property type="evidence" value="ECO:0007669"/>
    <property type="project" value="TreeGrafter"/>
</dbReference>
<dbReference type="InterPro" id="IPR005828">
    <property type="entry name" value="MFS_sugar_transport-like"/>
</dbReference>
<sequence length="579" mass="65792">MENIKESETNSENQLEYIGFMNSVKQVKRNIDKLSYLILLGGMILGMEISSLTLFLNESYFVEYFGSLTSFRQGLLTAASPLGGIFGCMMYGIIMKSKGRIWSFRFGTTLWIIGSIIAASVWNIWIIVIARFLKGITVGMFSILLTAYINEIFPMERKGKSIAILHFGTTVSIFLTYLLCSVFNFLKNHYSFRIVWMIESIPAIFLLIGTLWMPESPRWLTLHGEYEKAIMVQNRLIKEYNWKKIRNFFELTDKLDIITLYGKESESYGYNELFKQGCWKQMLLCILLQILLNFSGMSILLYYIPYVCEMIGLENDFKILAGLAPYFVNMLLGLLPLTYIENIGRKDLILVGSIPCSIFMILIGTIMGVCGYSIDTLEGSTGVNNNNNSINWKVDFQTGSIIFALCLIFISFFTLTLANGPNIYIGEILPLNARPKGFILNIFIGWVLNFSITLLCPLLFCKLKWGVFLLFGIISLMISIILFKCLIETKGLEIGEINKLFEPRTGRIEKDVQDSSETKEFNFISSLKSNSGQDGTGKLDEEKSNFKFLDDEKEIELITPITFSIADDEIDLGQVEQGI</sequence>
<dbReference type="RefSeq" id="XP_004179378.1">
    <property type="nucleotide sequence ID" value="XM_004179330.1"/>
</dbReference>
<dbReference type="InParanoid" id="I2H0F7"/>
<dbReference type="InterPro" id="IPR036259">
    <property type="entry name" value="MFS_trans_sf"/>
</dbReference>
<dbReference type="OrthoDB" id="4142200at2759"/>
<dbReference type="InterPro" id="IPR005829">
    <property type="entry name" value="Sugar_transporter_CS"/>
</dbReference>
<feature type="transmembrane region" description="Helical" evidence="7">
    <location>
        <begin position="162"/>
        <end position="186"/>
    </location>
</feature>
<evidence type="ECO:0000256" key="6">
    <source>
        <dbReference type="ARBA" id="ARBA00023136"/>
    </source>
</evidence>
<evidence type="ECO:0000256" key="2">
    <source>
        <dbReference type="ARBA" id="ARBA00010992"/>
    </source>
</evidence>
<feature type="transmembrane region" description="Helical" evidence="7">
    <location>
        <begin position="317"/>
        <end position="337"/>
    </location>
</feature>
<dbReference type="InterPro" id="IPR050360">
    <property type="entry name" value="MFS_Sugar_Transporters"/>
</dbReference>